<evidence type="ECO:0000256" key="5">
    <source>
        <dbReference type="ARBA" id="ARBA00023157"/>
    </source>
</evidence>
<dbReference type="STRING" id="1161099.SAMN05444817_101303"/>
<comment type="similarity">
    <text evidence="2 8">Belongs to the thioredoxin family.</text>
</comment>
<dbReference type="CDD" id="cd02947">
    <property type="entry name" value="TRX_family"/>
    <property type="match status" value="1"/>
</dbReference>
<evidence type="ECO:0000256" key="8">
    <source>
        <dbReference type="PIRNR" id="PIRNR000077"/>
    </source>
</evidence>
<evidence type="ECO:0000313" key="12">
    <source>
        <dbReference type="EMBL" id="SIS39336.1"/>
    </source>
</evidence>
<feature type="active site" description="Nucleophile" evidence="9">
    <location>
        <position position="32"/>
    </location>
</feature>
<evidence type="ECO:0000259" key="11">
    <source>
        <dbReference type="PROSITE" id="PS51352"/>
    </source>
</evidence>
<dbReference type="SUPFAM" id="SSF52833">
    <property type="entry name" value="Thioredoxin-like"/>
    <property type="match status" value="1"/>
</dbReference>
<keyword evidence="6 10" id="KW-0676">Redox-active center</keyword>
<keyword evidence="3" id="KW-0813">Transport</keyword>
<dbReference type="PIRSF" id="PIRSF000077">
    <property type="entry name" value="Thioredoxin"/>
    <property type="match status" value="1"/>
</dbReference>
<dbReference type="PROSITE" id="PS51352">
    <property type="entry name" value="THIOREDOXIN_2"/>
    <property type="match status" value="1"/>
</dbReference>
<dbReference type="GO" id="GO:0005829">
    <property type="term" value="C:cytosol"/>
    <property type="evidence" value="ECO:0007669"/>
    <property type="project" value="TreeGrafter"/>
</dbReference>
<evidence type="ECO:0000256" key="3">
    <source>
        <dbReference type="ARBA" id="ARBA00022448"/>
    </source>
</evidence>
<dbReference type="EMBL" id="FTOF01000001">
    <property type="protein sequence ID" value="SIS39336.1"/>
    <property type="molecule type" value="Genomic_DNA"/>
</dbReference>
<dbReference type="RefSeq" id="WP_076598266.1">
    <property type="nucleotide sequence ID" value="NZ_CP046976.1"/>
</dbReference>
<sequence length="107" mass="12022">MSTPIDITQDTFKSEVVDSDIPVIVDFWADWCGPCKKLSPILDEIAADLDGKVKVAKIDVDKERTLGALFQVMSIPTVMIYKDGQKVDEFTSVRPKAEILSRLERHL</sequence>
<dbReference type="FunFam" id="3.40.30.10:FF:000001">
    <property type="entry name" value="Thioredoxin"/>
    <property type="match status" value="1"/>
</dbReference>
<evidence type="ECO:0000256" key="9">
    <source>
        <dbReference type="PIRSR" id="PIRSR000077-1"/>
    </source>
</evidence>
<dbReference type="Gene3D" id="3.40.30.10">
    <property type="entry name" value="Glutaredoxin"/>
    <property type="match status" value="1"/>
</dbReference>
<evidence type="ECO:0000256" key="4">
    <source>
        <dbReference type="ARBA" id="ARBA00022982"/>
    </source>
</evidence>
<dbReference type="Pfam" id="PF00085">
    <property type="entry name" value="Thioredoxin"/>
    <property type="match status" value="1"/>
</dbReference>
<dbReference type="InterPro" id="IPR005746">
    <property type="entry name" value="Thioredoxin"/>
</dbReference>
<name>A0A1N7IQQ8_9CORY</name>
<evidence type="ECO:0000256" key="2">
    <source>
        <dbReference type="ARBA" id="ARBA00008987"/>
    </source>
</evidence>
<feature type="site" description="Deprotonates C-terminal active site Cys" evidence="9">
    <location>
        <position position="26"/>
    </location>
</feature>
<accession>A0A1N7IQQ8</accession>
<evidence type="ECO:0000256" key="6">
    <source>
        <dbReference type="ARBA" id="ARBA00023284"/>
    </source>
</evidence>
<feature type="site" description="Contributes to redox potential value" evidence="9">
    <location>
        <position position="34"/>
    </location>
</feature>
<feature type="disulfide bond" description="Redox-active" evidence="10">
    <location>
        <begin position="32"/>
        <end position="35"/>
    </location>
</feature>
<organism evidence="12 13">
    <name type="scientific">Corynebacterium appendicis CIP 107643</name>
    <dbReference type="NCBI Taxonomy" id="1161099"/>
    <lineage>
        <taxon>Bacteria</taxon>
        <taxon>Bacillati</taxon>
        <taxon>Actinomycetota</taxon>
        <taxon>Actinomycetes</taxon>
        <taxon>Mycobacteriales</taxon>
        <taxon>Corynebacteriaceae</taxon>
        <taxon>Corynebacterium</taxon>
    </lineage>
</organism>
<dbReference type="PANTHER" id="PTHR45663:SF11">
    <property type="entry name" value="GEO12009P1"/>
    <property type="match status" value="1"/>
</dbReference>
<dbReference type="OrthoDB" id="9790390at2"/>
<keyword evidence="13" id="KW-1185">Reference proteome</keyword>
<keyword evidence="5 10" id="KW-1015">Disulfide bond</keyword>
<dbReference type="PRINTS" id="PR00421">
    <property type="entry name" value="THIOREDOXIN"/>
</dbReference>
<feature type="domain" description="Thioredoxin" evidence="11">
    <location>
        <begin position="1"/>
        <end position="107"/>
    </location>
</feature>
<reference evidence="13" key="1">
    <citation type="submission" date="2017-01" db="EMBL/GenBank/DDBJ databases">
        <authorList>
            <person name="Varghese N."/>
            <person name="Submissions S."/>
        </authorList>
    </citation>
    <scope>NUCLEOTIDE SEQUENCE [LARGE SCALE GENOMIC DNA]</scope>
    <source>
        <strain evidence="13">DSM 44531</strain>
    </source>
</reference>
<evidence type="ECO:0000313" key="13">
    <source>
        <dbReference type="Proteomes" id="UP000186292"/>
    </source>
</evidence>
<feature type="site" description="Contributes to redox potential value" evidence="9">
    <location>
        <position position="33"/>
    </location>
</feature>
<dbReference type="Proteomes" id="UP000186292">
    <property type="component" value="Unassembled WGS sequence"/>
</dbReference>
<dbReference type="NCBIfam" id="TIGR01068">
    <property type="entry name" value="thioredoxin"/>
    <property type="match status" value="1"/>
</dbReference>
<dbReference type="GO" id="GO:0045454">
    <property type="term" value="P:cell redox homeostasis"/>
    <property type="evidence" value="ECO:0007669"/>
    <property type="project" value="TreeGrafter"/>
</dbReference>
<dbReference type="PANTHER" id="PTHR45663">
    <property type="entry name" value="GEO12009P1"/>
    <property type="match status" value="1"/>
</dbReference>
<dbReference type="AlphaFoldDB" id="A0A1N7IQQ8"/>
<protein>
    <recommendedName>
        <fullName evidence="7 8">Thioredoxin</fullName>
    </recommendedName>
</protein>
<proteinExistence type="inferred from homology"/>
<comment type="function">
    <text evidence="1">Participates in various redox reactions through the reversible oxidation of its active center dithiol to a disulfide and catalyzes dithiol-disulfide exchange reactions.</text>
</comment>
<dbReference type="InterPro" id="IPR017937">
    <property type="entry name" value="Thioredoxin_CS"/>
</dbReference>
<gene>
    <name evidence="12" type="ORF">SAMN05444817_101303</name>
</gene>
<dbReference type="GO" id="GO:0015035">
    <property type="term" value="F:protein-disulfide reductase activity"/>
    <property type="evidence" value="ECO:0007669"/>
    <property type="project" value="UniProtKB-UniRule"/>
</dbReference>
<dbReference type="InterPro" id="IPR013766">
    <property type="entry name" value="Thioredoxin_domain"/>
</dbReference>
<keyword evidence="4" id="KW-0249">Electron transport</keyword>
<dbReference type="InterPro" id="IPR036249">
    <property type="entry name" value="Thioredoxin-like_sf"/>
</dbReference>
<dbReference type="PROSITE" id="PS00194">
    <property type="entry name" value="THIOREDOXIN_1"/>
    <property type="match status" value="1"/>
</dbReference>
<feature type="active site" description="Nucleophile" evidence="9">
    <location>
        <position position="35"/>
    </location>
</feature>
<evidence type="ECO:0000256" key="1">
    <source>
        <dbReference type="ARBA" id="ARBA00003318"/>
    </source>
</evidence>
<evidence type="ECO:0000256" key="7">
    <source>
        <dbReference type="NCBIfam" id="TIGR01068"/>
    </source>
</evidence>
<evidence type="ECO:0000256" key="10">
    <source>
        <dbReference type="PIRSR" id="PIRSR000077-4"/>
    </source>
</evidence>